<dbReference type="GeneID" id="98172960"/>
<reference evidence="3 4" key="1">
    <citation type="submission" date="2024-09" db="EMBL/GenBank/DDBJ databases">
        <title>Itraconazole resistance in Madurella fahalii resulting from another homologue of gene encoding cytochrome P450 14-alpha sterol demethylase (CYP51).</title>
        <authorList>
            <person name="Yoshioka I."/>
            <person name="Fahal A.H."/>
            <person name="Kaneko S."/>
            <person name="Yaguchi T."/>
        </authorList>
    </citation>
    <scope>NUCLEOTIDE SEQUENCE [LARGE SCALE GENOMIC DNA]</scope>
    <source>
        <strain evidence="3 4">IFM 68171</strain>
    </source>
</reference>
<evidence type="ECO:0000313" key="4">
    <source>
        <dbReference type="Proteomes" id="UP001628179"/>
    </source>
</evidence>
<accession>A0ABQ0G2L0</accession>
<proteinExistence type="predicted"/>
<dbReference type="EMBL" id="BAAFSV010000001">
    <property type="protein sequence ID" value="GAB1312005.1"/>
    <property type="molecule type" value="Genomic_DNA"/>
</dbReference>
<keyword evidence="4" id="KW-1185">Reference proteome</keyword>
<evidence type="ECO:0000256" key="2">
    <source>
        <dbReference type="SAM" id="MobiDB-lite"/>
    </source>
</evidence>
<evidence type="ECO:0000313" key="3">
    <source>
        <dbReference type="EMBL" id="GAB1312005.1"/>
    </source>
</evidence>
<gene>
    <name evidence="3" type="ORF">MFIFM68171_02215</name>
</gene>
<evidence type="ECO:0000256" key="1">
    <source>
        <dbReference type="SAM" id="Coils"/>
    </source>
</evidence>
<sequence>MTTRIPRPCTAISPPHSPKAAEAPSQAHGNAAKAMNIIQAARALLNAEVQDYVAICDENTDLVARNKTLEEDVLSGNRRIASLQNKLDNAVRKFGTTDTELKKLLNEKEALAGQLTKAQETIREKQTEILRRDAESAKEAQTLRKQLDDERAKLEELQDFSIELMPVAKRHEQIDAKLSKMFSLARKLAEDYFAVDLSPGIMSNSVLWTNIKKHPAVNKNIPLPLSDTPTAKQMRAAAFLAVLAHEMRRHIFQPTYLLRDNTGLHKILDDLVEAGDNEREAHLRSVILRLSECHPKAADAVATAHIDAAMSSVSDSVLGLIPDESKNDFEANLHSFCTEACEHWRFIQRLDGKIDLDFDADEARPLFPPVPESTPSKSKNPPPMMVRPNGTNPSPNSKSNNAKKPNTTADPQTPAETLTDAVVVWPSFYNASTPAMETLVQGYLLTASQVAVAKSEEKAQQPTGPRRTQRMQSRTSRAMSMSMGENGSLENGTGVATSSERGSRNGGFLSQESGGGRKGA</sequence>
<dbReference type="Gene3D" id="1.10.287.1490">
    <property type="match status" value="1"/>
</dbReference>
<feature type="coiled-coil region" evidence="1">
    <location>
        <begin position="66"/>
        <end position="160"/>
    </location>
</feature>
<evidence type="ECO:0008006" key="5">
    <source>
        <dbReference type="Google" id="ProtNLM"/>
    </source>
</evidence>
<dbReference type="Proteomes" id="UP001628179">
    <property type="component" value="Unassembled WGS sequence"/>
</dbReference>
<feature type="compositionally biased region" description="Polar residues" evidence="2">
    <location>
        <begin position="483"/>
        <end position="500"/>
    </location>
</feature>
<dbReference type="RefSeq" id="XP_070913738.1">
    <property type="nucleotide sequence ID" value="XM_071057637.1"/>
</dbReference>
<feature type="region of interest" description="Disordered" evidence="2">
    <location>
        <begin position="1"/>
        <end position="23"/>
    </location>
</feature>
<name>A0ABQ0G2L0_9PEZI</name>
<feature type="region of interest" description="Disordered" evidence="2">
    <location>
        <begin position="365"/>
        <end position="415"/>
    </location>
</feature>
<organism evidence="3 4">
    <name type="scientific">Madurella fahalii</name>
    <dbReference type="NCBI Taxonomy" id="1157608"/>
    <lineage>
        <taxon>Eukaryota</taxon>
        <taxon>Fungi</taxon>
        <taxon>Dikarya</taxon>
        <taxon>Ascomycota</taxon>
        <taxon>Pezizomycotina</taxon>
        <taxon>Sordariomycetes</taxon>
        <taxon>Sordariomycetidae</taxon>
        <taxon>Sordariales</taxon>
        <taxon>Sordariales incertae sedis</taxon>
        <taxon>Madurella</taxon>
    </lineage>
</organism>
<feature type="compositionally biased region" description="Low complexity" evidence="2">
    <location>
        <begin position="391"/>
        <end position="409"/>
    </location>
</feature>
<keyword evidence="1" id="KW-0175">Coiled coil</keyword>
<comment type="caution">
    <text evidence="3">The sequence shown here is derived from an EMBL/GenBank/DDBJ whole genome shotgun (WGS) entry which is preliminary data.</text>
</comment>
<protein>
    <recommendedName>
        <fullName evidence="5">MEI5 protein</fullName>
    </recommendedName>
</protein>
<feature type="region of interest" description="Disordered" evidence="2">
    <location>
        <begin position="455"/>
        <end position="520"/>
    </location>
</feature>